<proteinExistence type="predicted"/>
<dbReference type="EMBL" id="CP032317">
    <property type="protein sequence ID" value="AYA37945.1"/>
    <property type="molecule type" value="Genomic_DNA"/>
</dbReference>
<feature type="transmembrane region" description="Helical" evidence="1">
    <location>
        <begin position="70"/>
        <end position="89"/>
    </location>
</feature>
<reference evidence="2 3" key="1">
    <citation type="submission" date="2018-09" db="EMBL/GenBank/DDBJ databases">
        <title>Hymenobacter medium sp. nov., isolated from R2A medium.</title>
        <authorList>
            <person name="Yingchao G."/>
        </authorList>
    </citation>
    <scope>NUCLEOTIDE SEQUENCE [LARGE SCALE GENOMIC DNA]</scope>
    <source>
        <strain evidence="3">sh-6</strain>
    </source>
</reference>
<feature type="transmembrane region" description="Helical" evidence="1">
    <location>
        <begin position="190"/>
        <end position="210"/>
    </location>
</feature>
<keyword evidence="1" id="KW-1133">Transmembrane helix</keyword>
<dbReference type="OrthoDB" id="981402at2"/>
<sequence>MLLVLLALGLRLPLLWLGEAPLSLAELRGWLLGERLHAGAVLYRDLYDHTAPLAALMYGLLDLALPRSWVLYRFAALGLVVVQAIRLSVVFNRYNVHPERGYLAALTYALLASVTTDLDVLSPLLMGQTFVVFSLSALLPTSREGYDSSRLFRAGFLLGLAALCYLPLAWLLVVGLFAVISFAANSFRSFLLLLCGFAFPYAVTATFFLYTNSLSSFQQFHFAPMLTGAAMADALPRSLQLGLAILPGVVLLAALGRTFTSSLGLVFQVKFQQLMLVWLGVALVLGAALRATAPGILAIALPPAAYFALFLWQRTQRVWVAEAMFLVLVGAVAVVRYRTVLGLEQLLRLPSEARYAARPDKRYAAVRGQRVLVLGPSRGVYVENAAGSPYVDWRLAQRDFGYLNQYSAIFRLANNLASPPPYLIDEVGLLPELRYKLPTIFGRYHPTSTPRVYRLAGAGR</sequence>
<protein>
    <recommendedName>
        <fullName evidence="4">Glycosyltransferase RgtA/B/C/D-like domain-containing protein</fullName>
    </recommendedName>
</protein>
<feature type="transmembrane region" description="Helical" evidence="1">
    <location>
        <begin position="241"/>
        <end position="259"/>
    </location>
</feature>
<organism evidence="2 3">
    <name type="scientific">Hymenobacter oligotrophus</name>
    <dbReference type="NCBI Taxonomy" id="2319843"/>
    <lineage>
        <taxon>Bacteria</taxon>
        <taxon>Pseudomonadati</taxon>
        <taxon>Bacteroidota</taxon>
        <taxon>Cytophagia</taxon>
        <taxon>Cytophagales</taxon>
        <taxon>Hymenobacteraceae</taxon>
        <taxon>Hymenobacter</taxon>
    </lineage>
</organism>
<gene>
    <name evidence="2" type="ORF">D3Y59_13365</name>
</gene>
<evidence type="ECO:0000313" key="3">
    <source>
        <dbReference type="Proteomes" id="UP000262802"/>
    </source>
</evidence>
<accession>A0A3B7R1T0</accession>
<feature type="transmembrane region" description="Helical" evidence="1">
    <location>
        <begin position="318"/>
        <end position="337"/>
    </location>
</feature>
<feature type="transmembrane region" description="Helical" evidence="1">
    <location>
        <begin position="271"/>
        <end position="289"/>
    </location>
</feature>
<name>A0A3B7R1T0_9BACT</name>
<keyword evidence="1" id="KW-0472">Membrane</keyword>
<dbReference type="AlphaFoldDB" id="A0A3B7R1T0"/>
<evidence type="ECO:0008006" key="4">
    <source>
        <dbReference type="Google" id="ProtNLM"/>
    </source>
</evidence>
<feature type="transmembrane region" description="Helical" evidence="1">
    <location>
        <begin position="296"/>
        <end position="312"/>
    </location>
</feature>
<dbReference type="Proteomes" id="UP000262802">
    <property type="component" value="Chromosome"/>
</dbReference>
<evidence type="ECO:0000256" key="1">
    <source>
        <dbReference type="SAM" id="Phobius"/>
    </source>
</evidence>
<dbReference type="KEGG" id="hyh:D3Y59_13365"/>
<keyword evidence="3" id="KW-1185">Reference proteome</keyword>
<evidence type="ECO:0000313" key="2">
    <source>
        <dbReference type="EMBL" id="AYA37945.1"/>
    </source>
</evidence>
<keyword evidence="1" id="KW-0812">Transmembrane</keyword>
<feature type="transmembrane region" description="Helical" evidence="1">
    <location>
        <begin position="154"/>
        <end position="184"/>
    </location>
</feature>
<feature type="transmembrane region" description="Helical" evidence="1">
    <location>
        <begin position="101"/>
        <end position="118"/>
    </location>
</feature>